<organism evidence="2 3">
    <name type="scientific">Leersia perrieri</name>
    <dbReference type="NCBI Taxonomy" id="77586"/>
    <lineage>
        <taxon>Eukaryota</taxon>
        <taxon>Viridiplantae</taxon>
        <taxon>Streptophyta</taxon>
        <taxon>Embryophyta</taxon>
        <taxon>Tracheophyta</taxon>
        <taxon>Spermatophyta</taxon>
        <taxon>Magnoliopsida</taxon>
        <taxon>Liliopsida</taxon>
        <taxon>Poales</taxon>
        <taxon>Poaceae</taxon>
        <taxon>BOP clade</taxon>
        <taxon>Oryzoideae</taxon>
        <taxon>Oryzeae</taxon>
        <taxon>Oryzinae</taxon>
        <taxon>Leersia</taxon>
    </lineage>
</organism>
<dbReference type="InterPro" id="IPR053781">
    <property type="entry name" value="F-box_AtFBL13-like"/>
</dbReference>
<dbReference type="Gene3D" id="3.80.10.10">
    <property type="entry name" value="Ribonuclease Inhibitor"/>
    <property type="match status" value="2"/>
</dbReference>
<dbReference type="eggNOG" id="ENOG502SVTR">
    <property type="taxonomic scope" value="Eukaryota"/>
</dbReference>
<dbReference type="SMART" id="SM00256">
    <property type="entry name" value="FBOX"/>
    <property type="match status" value="2"/>
</dbReference>
<dbReference type="InterPro" id="IPR053197">
    <property type="entry name" value="F-box_SCFL_complex_component"/>
</dbReference>
<dbReference type="PANTHER" id="PTHR34223:SF70">
    <property type="entry name" value="F-BOX DOMAIN-CONTAINING PROTEIN"/>
    <property type="match status" value="1"/>
</dbReference>
<dbReference type="STRING" id="77586.A0A0D9W5B2"/>
<proteinExistence type="predicted"/>
<reference evidence="2 3" key="1">
    <citation type="submission" date="2012-08" db="EMBL/GenBank/DDBJ databases">
        <title>Oryza genome evolution.</title>
        <authorList>
            <person name="Wing R.A."/>
        </authorList>
    </citation>
    <scope>NUCLEOTIDE SEQUENCE</scope>
</reference>
<evidence type="ECO:0000259" key="1">
    <source>
        <dbReference type="PROSITE" id="PS50181"/>
    </source>
</evidence>
<sequence length="1075" mass="123195">MMHGVPGLVPYRIRIRYPTIVERLIGETHFRGIKPDIPREEMLPEPMPKRSSAVTATAAAAADDRLSALPDGGLHYILSFLPVPEMVRTTVLSRRWRDLWCYTPYIKIDQQELGVAMGDWIPRHIQEQWTKFEDFTTNLLLFHCNTVILDKFQLYAQAQHRVDVDRWIRRGIKYCPRVLKIIMTGKGRFELKLHHVGSSFRRLKTLHLFKVTLDIHFVEVLRSHCSVPEEMKLMLCSTSSFHYIASPTLKKLDLDSCDQHPGHTVGITAPCLESFDLCILSGCYQGGISLCETTSHLEALVSIERRNHCPLENQRRLIGSLFNATILELNGFDTMAFLNKNQDELPIYPAMRTLSLGQCFLDEYDLNNKLEALYPDTEWDIKRKSITLHRCDMKTFHCPKLKLIEVCYEDDVDHRLTELLKIEECNISFQNIVSPVSTLKKLALDSCILNTSHPMTSKPHVEEKMNPHPAEKRACASGAGDRLSALPDDLLHRILSFLPAMEVVQTTVLSRRWKDLWCSTPFIHIDDKEFGEFHPAIAGDDPEAALEQWDRFENFTTNFLLFHSNSVSLNEFRLCAHNGWSFDHSHSCRQVRDVVRWIRRGIKYCPQVLDMESPGGSALTLPHLEPSVCHRLRRLCLTFVSLDSRFGELLYSDCSVLEDLELIYCHIYFQDIISSTLKKLVLQFCCHFTTYPVVIKTPGLASLHLDIIPTGYQQGISVCKPSSIGKATISINYICHFTMKNQRRLLGSLFSVTSLELNKFKTMAFLNKKSDEFPIFPLMRTLSLVKCFHDKCDLDDKLEALGSFLQNAPCLEKLTLSHCKFDMSSGREWDIARKSITLRRHDKKAFQCQKLKLIEIIYPDDRDHRLTELVWRIGRILPDADIKLTRQGSATMEMEARVDSTSDEDRLSVLPGVLIHAILSSAGADQRSVQEVEAPVWRSTPCLNINQREFFGPGWITFWKDCERIVTDTLLAQHHGSILDTFQLCVHEKLDLPKHIDPVRWIRCDIKRFPRVLCIHSEKYFGKLAMPLEPGSSLCRLTRSLCAAKASNIGKGKTKSSKVNDLLKSFMSMQMMFAN</sequence>
<dbReference type="EnsemblPlants" id="LPERR04G10430.1">
    <property type="protein sequence ID" value="LPERR04G10430.1"/>
    <property type="gene ID" value="LPERR04G10430"/>
</dbReference>
<keyword evidence="3" id="KW-1185">Reference proteome</keyword>
<dbReference type="Gene3D" id="1.20.1280.50">
    <property type="match status" value="2"/>
</dbReference>
<reference evidence="2" key="3">
    <citation type="submission" date="2015-04" db="UniProtKB">
        <authorList>
            <consortium name="EnsemblPlants"/>
        </authorList>
    </citation>
    <scope>IDENTIFICATION</scope>
</reference>
<dbReference type="PROSITE" id="PS50181">
    <property type="entry name" value="FBOX"/>
    <property type="match status" value="2"/>
</dbReference>
<dbReference type="Pfam" id="PF00646">
    <property type="entry name" value="F-box"/>
    <property type="match status" value="2"/>
</dbReference>
<dbReference type="PANTHER" id="PTHR34223">
    <property type="entry name" value="OS11G0201299 PROTEIN"/>
    <property type="match status" value="1"/>
</dbReference>
<dbReference type="HOGENOM" id="CLU_010196_0_0_1"/>
<reference evidence="3" key="2">
    <citation type="submission" date="2013-12" db="EMBL/GenBank/DDBJ databases">
        <authorList>
            <person name="Yu Y."/>
            <person name="Lee S."/>
            <person name="de Baynast K."/>
            <person name="Wissotski M."/>
            <person name="Liu L."/>
            <person name="Talag J."/>
            <person name="Goicoechea J."/>
            <person name="Angelova A."/>
            <person name="Jetty R."/>
            <person name="Kudrna D."/>
            <person name="Golser W."/>
            <person name="Rivera L."/>
            <person name="Zhang J."/>
            <person name="Wing R."/>
        </authorList>
    </citation>
    <scope>NUCLEOTIDE SEQUENCE</scope>
</reference>
<accession>A0A0D9W5B2</accession>
<dbReference type="Proteomes" id="UP000032180">
    <property type="component" value="Chromosome 4"/>
</dbReference>
<protein>
    <recommendedName>
        <fullName evidence="1">F-box domain-containing protein</fullName>
    </recommendedName>
</protein>
<dbReference type="InterPro" id="IPR001810">
    <property type="entry name" value="F-box_dom"/>
</dbReference>
<dbReference type="InterPro" id="IPR036047">
    <property type="entry name" value="F-box-like_dom_sf"/>
</dbReference>
<dbReference type="SUPFAM" id="SSF52047">
    <property type="entry name" value="RNI-like"/>
    <property type="match status" value="1"/>
</dbReference>
<dbReference type="InterPro" id="IPR032675">
    <property type="entry name" value="LRR_dom_sf"/>
</dbReference>
<evidence type="ECO:0000313" key="3">
    <source>
        <dbReference type="Proteomes" id="UP000032180"/>
    </source>
</evidence>
<dbReference type="Gramene" id="LPERR04G10430.1">
    <property type="protein sequence ID" value="LPERR04G10430.1"/>
    <property type="gene ID" value="LPERR04G10430"/>
</dbReference>
<feature type="domain" description="F-box" evidence="1">
    <location>
        <begin position="480"/>
        <end position="516"/>
    </location>
</feature>
<evidence type="ECO:0000313" key="2">
    <source>
        <dbReference type="EnsemblPlants" id="LPERR04G10430.1"/>
    </source>
</evidence>
<dbReference type="AlphaFoldDB" id="A0A0D9W5B2"/>
<name>A0A0D9W5B2_9ORYZ</name>
<dbReference type="SUPFAM" id="SSF81383">
    <property type="entry name" value="F-box domain"/>
    <property type="match status" value="2"/>
</dbReference>
<feature type="domain" description="F-box" evidence="1">
    <location>
        <begin position="63"/>
        <end position="99"/>
    </location>
</feature>
<dbReference type="CDD" id="cd22160">
    <property type="entry name" value="F-box_AtFBL13-like"/>
    <property type="match status" value="1"/>
</dbReference>